<keyword evidence="2" id="KW-1185">Reference proteome</keyword>
<dbReference type="Proteomes" id="UP000789920">
    <property type="component" value="Unassembled WGS sequence"/>
</dbReference>
<accession>A0ACA9SIK3</accession>
<comment type="caution">
    <text evidence="1">The sequence shown here is derived from an EMBL/GenBank/DDBJ whole genome shotgun (WGS) entry which is preliminary data.</text>
</comment>
<reference evidence="1" key="1">
    <citation type="submission" date="2021-06" db="EMBL/GenBank/DDBJ databases">
        <authorList>
            <person name="Kallberg Y."/>
            <person name="Tangrot J."/>
            <person name="Rosling A."/>
        </authorList>
    </citation>
    <scope>NUCLEOTIDE SEQUENCE</scope>
    <source>
        <strain evidence="1">MA461A</strain>
    </source>
</reference>
<protein>
    <submittedName>
        <fullName evidence="1">1757_t:CDS:1</fullName>
    </submittedName>
</protein>
<dbReference type="EMBL" id="CAJVQC010124696">
    <property type="protein sequence ID" value="CAG8839777.1"/>
    <property type="molecule type" value="Genomic_DNA"/>
</dbReference>
<proteinExistence type="predicted"/>
<evidence type="ECO:0000313" key="1">
    <source>
        <dbReference type="EMBL" id="CAG8839777.1"/>
    </source>
</evidence>
<feature type="non-terminal residue" evidence="1">
    <location>
        <position position="1"/>
    </location>
</feature>
<name>A0ACA9SIK3_9GLOM</name>
<evidence type="ECO:0000313" key="2">
    <source>
        <dbReference type="Proteomes" id="UP000789920"/>
    </source>
</evidence>
<organism evidence="1 2">
    <name type="scientific">Racocetra persica</name>
    <dbReference type="NCBI Taxonomy" id="160502"/>
    <lineage>
        <taxon>Eukaryota</taxon>
        <taxon>Fungi</taxon>
        <taxon>Fungi incertae sedis</taxon>
        <taxon>Mucoromycota</taxon>
        <taxon>Glomeromycotina</taxon>
        <taxon>Glomeromycetes</taxon>
        <taxon>Diversisporales</taxon>
        <taxon>Gigasporaceae</taxon>
        <taxon>Racocetra</taxon>
    </lineage>
</organism>
<feature type="non-terminal residue" evidence="1">
    <location>
        <position position="68"/>
    </location>
</feature>
<sequence length="68" mass="7929">KAKYGYLEITATWIISNFEIKDNLKDHITLITTDNDTNMELTWEFSENTYVTLSQVISKIKEMIIDLA</sequence>
<gene>
    <name evidence="1" type="ORF">RPERSI_LOCUS31180</name>
</gene>